<accession>A0AAD2JLM6</accession>
<feature type="transmembrane region" description="Helical" evidence="2">
    <location>
        <begin position="285"/>
        <end position="306"/>
    </location>
</feature>
<reference evidence="4" key="1">
    <citation type="submission" date="2023-08" db="EMBL/GenBank/DDBJ databases">
        <authorList>
            <person name="Audoor S."/>
            <person name="Bilcke G."/>
        </authorList>
    </citation>
    <scope>NUCLEOTIDE SEQUENCE</scope>
</reference>
<name>A0AAD2JLM6_9STRA</name>
<keyword evidence="5" id="KW-1185">Reference proteome</keyword>
<feature type="signal peptide" evidence="3">
    <location>
        <begin position="1"/>
        <end position="24"/>
    </location>
</feature>
<gene>
    <name evidence="4" type="ORF">CYCCA115_LOCUS19491</name>
</gene>
<feature type="transmembrane region" description="Helical" evidence="2">
    <location>
        <begin position="245"/>
        <end position="265"/>
    </location>
</feature>
<dbReference type="EMBL" id="CAKOGP040002092">
    <property type="protein sequence ID" value="CAJ1962030.1"/>
    <property type="molecule type" value="Genomic_DNA"/>
</dbReference>
<dbReference type="AlphaFoldDB" id="A0AAD2JLM6"/>
<evidence type="ECO:0000256" key="2">
    <source>
        <dbReference type="SAM" id="Phobius"/>
    </source>
</evidence>
<feature type="region of interest" description="Disordered" evidence="1">
    <location>
        <begin position="448"/>
        <end position="481"/>
    </location>
</feature>
<keyword evidence="2" id="KW-1133">Transmembrane helix</keyword>
<proteinExistence type="predicted"/>
<evidence type="ECO:0000313" key="5">
    <source>
        <dbReference type="Proteomes" id="UP001295423"/>
    </source>
</evidence>
<keyword evidence="3" id="KW-0732">Signal</keyword>
<sequence length="517" mass="56904">MTKISYVTLQFFCVLITFIECTFARESSGLNSSDSNASSSSSSSSSPQLNDHDPNKSSFRRVLYESNPLGETEVSDVWLCLACALGWAVWLLSSHKQAKVEPSIFDTKQSLQITGNVLEVSIGEDADGTRIPVYLALIDYVVECYDPDDDTAKFIPQSVQNHPSSPPREGKTSTEKFKKGVVLEHSSSTSPDKHLQIRKCFYTSKLLEVGFANVKLLCLVDDPTTSELWDNYLIKKRQRQAPQNWMQLYMVYFIAVVLIVVSLYGGYRTVEHLPAELKDVGYMSLGIGVLLLYPCALLLYTAYCSIQRWFSTRKGTIIHGSGKWHCTRIACGIHPIAEEEDGTSSLRDNSSITQRQRNHNIEKHVKSLEMPELHDAANSEYAPPKPKTFHKVGCGMNEYNVQTLQHNPSTVSSISSTGGAATPMANGLACQDATSHLMDAFESISAFGSGSAEEPSNSANTTSSSSLQKLGKLRRISSESRVPARTSLLGSVMENSGNLNHSADALEHDEVTKIYSA</sequence>
<protein>
    <submittedName>
        <fullName evidence="4">Uncharacterized protein</fullName>
    </submittedName>
</protein>
<evidence type="ECO:0000256" key="3">
    <source>
        <dbReference type="SAM" id="SignalP"/>
    </source>
</evidence>
<keyword evidence="2" id="KW-0812">Transmembrane</keyword>
<keyword evidence="2" id="KW-0472">Membrane</keyword>
<organism evidence="4 5">
    <name type="scientific">Cylindrotheca closterium</name>
    <dbReference type="NCBI Taxonomy" id="2856"/>
    <lineage>
        <taxon>Eukaryota</taxon>
        <taxon>Sar</taxon>
        <taxon>Stramenopiles</taxon>
        <taxon>Ochrophyta</taxon>
        <taxon>Bacillariophyta</taxon>
        <taxon>Bacillariophyceae</taxon>
        <taxon>Bacillariophycidae</taxon>
        <taxon>Bacillariales</taxon>
        <taxon>Bacillariaceae</taxon>
        <taxon>Cylindrotheca</taxon>
    </lineage>
</organism>
<feature type="region of interest" description="Disordered" evidence="1">
    <location>
        <begin position="155"/>
        <end position="174"/>
    </location>
</feature>
<feature type="compositionally biased region" description="Low complexity" evidence="1">
    <location>
        <begin position="456"/>
        <end position="466"/>
    </location>
</feature>
<dbReference type="Proteomes" id="UP001295423">
    <property type="component" value="Unassembled WGS sequence"/>
</dbReference>
<evidence type="ECO:0000256" key="1">
    <source>
        <dbReference type="SAM" id="MobiDB-lite"/>
    </source>
</evidence>
<feature type="compositionally biased region" description="Low complexity" evidence="1">
    <location>
        <begin position="29"/>
        <end position="46"/>
    </location>
</feature>
<comment type="caution">
    <text evidence="4">The sequence shown here is derived from an EMBL/GenBank/DDBJ whole genome shotgun (WGS) entry which is preliminary data.</text>
</comment>
<evidence type="ECO:0000313" key="4">
    <source>
        <dbReference type="EMBL" id="CAJ1962030.1"/>
    </source>
</evidence>
<feature type="chain" id="PRO_5042155911" evidence="3">
    <location>
        <begin position="25"/>
        <end position="517"/>
    </location>
</feature>
<feature type="region of interest" description="Disordered" evidence="1">
    <location>
        <begin position="29"/>
        <end position="56"/>
    </location>
</feature>